<reference evidence="16 17" key="1">
    <citation type="submission" date="2018-10" db="EMBL/GenBank/DDBJ databases">
        <title>Comparative functional genomics of the obligate endosymbiont Buchnera aphidicola.</title>
        <authorList>
            <person name="Chong R.A."/>
        </authorList>
    </citation>
    <scope>NUCLEOTIDE SEQUENCE [LARGE SCALE GENOMIC DNA]</scope>
    <source>
        <strain evidence="16 17">Tma</strain>
    </source>
</reference>
<dbReference type="PANTHER" id="PTHR10371">
    <property type="entry name" value="NADH DEHYDROGENASE UBIQUINONE FLAVOPROTEIN 2, MITOCHONDRIAL"/>
    <property type="match status" value="1"/>
</dbReference>
<evidence type="ECO:0000313" key="16">
    <source>
        <dbReference type="EMBL" id="QCI27117.1"/>
    </source>
</evidence>
<feature type="binding site" evidence="14">
    <location>
        <position position="86"/>
    </location>
    <ligand>
        <name>[2Fe-2S] cluster</name>
        <dbReference type="ChEBI" id="CHEBI:190135"/>
    </ligand>
</feature>
<evidence type="ECO:0000313" key="17">
    <source>
        <dbReference type="Proteomes" id="UP000298603"/>
    </source>
</evidence>
<evidence type="ECO:0000256" key="2">
    <source>
        <dbReference type="ARBA" id="ARBA00019898"/>
    </source>
</evidence>
<dbReference type="Proteomes" id="UP000298603">
    <property type="component" value="Chromosome"/>
</dbReference>
<keyword evidence="15" id="KW-0175">Coiled coil</keyword>
<dbReference type="EMBL" id="CP032996">
    <property type="protein sequence ID" value="QCI27117.1"/>
    <property type="molecule type" value="Genomic_DNA"/>
</dbReference>
<evidence type="ECO:0000256" key="1">
    <source>
        <dbReference type="ARBA" id="ARBA00010643"/>
    </source>
</evidence>
<proteinExistence type="inferred from homology"/>
<comment type="cofactor">
    <cofactor evidence="12">
        <name>[2Fe-2S] cluster</name>
        <dbReference type="ChEBI" id="CHEBI:190135"/>
    </cofactor>
</comment>
<feature type="binding site" evidence="14">
    <location>
        <position position="91"/>
    </location>
    <ligand>
        <name>[2Fe-2S] cluster</name>
        <dbReference type="ChEBI" id="CHEBI:190135"/>
    </ligand>
</feature>
<protein>
    <recommendedName>
        <fullName evidence="2">NADH-quinone oxidoreductase subunit E</fullName>
    </recommendedName>
    <alternativeName>
        <fullName evidence="10">NADH dehydrogenase I subunit E</fullName>
    </alternativeName>
    <alternativeName>
        <fullName evidence="11">NDH-1 subunit E</fullName>
    </alternativeName>
</protein>
<keyword evidence="7 14" id="KW-0411">Iron-sulfur</keyword>
<organism evidence="16 17">
    <name type="scientific">Buchnera aphidicola</name>
    <name type="common">Therioaphis trifolii</name>
    <dbReference type="NCBI Taxonomy" id="1241884"/>
    <lineage>
        <taxon>Bacteria</taxon>
        <taxon>Pseudomonadati</taxon>
        <taxon>Pseudomonadota</taxon>
        <taxon>Gammaproteobacteria</taxon>
        <taxon>Enterobacterales</taxon>
        <taxon>Erwiniaceae</taxon>
        <taxon>Buchnera</taxon>
    </lineage>
</organism>
<evidence type="ECO:0000256" key="8">
    <source>
        <dbReference type="ARBA" id="ARBA00023027"/>
    </source>
</evidence>
<evidence type="ECO:0000256" key="12">
    <source>
        <dbReference type="ARBA" id="ARBA00034078"/>
    </source>
</evidence>
<comment type="cofactor">
    <cofactor evidence="14">
        <name>[2Fe-2S] cluster</name>
        <dbReference type="ChEBI" id="CHEBI:190135"/>
    </cofactor>
    <text evidence="14">Binds 1 [2Fe-2S] cluster.</text>
</comment>
<comment type="similarity">
    <text evidence="1">Belongs to the complex I 24 kDa subunit family.</text>
</comment>
<dbReference type="PANTHER" id="PTHR10371:SF3">
    <property type="entry name" value="NADH DEHYDROGENASE [UBIQUINONE] FLAVOPROTEIN 2, MITOCHONDRIAL"/>
    <property type="match status" value="1"/>
</dbReference>
<dbReference type="NCBIfam" id="TIGR01958">
    <property type="entry name" value="nuoE_fam"/>
    <property type="match status" value="1"/>
</dbReference>
<dbReference type="OrthoDB" id="9807941at2"/>
<evidence type="ECO:0000256" key="11">
    <source>
        <dbReference type="ARBA" id="ARBA00032788"/>
    </source>
</evidence>
<evidence type="ECO:0000256" key="10">
    <source>
        <dbReference type="ARBA" id="ARBA00031580"/>
    </source>
</evidence>
<feature type="binding site" evidence="14">
    <location>
        <position position="131"/>
    </location>
    <ligand>
        <name>[2Fe-2S] cluster</name>
        <dbReference type="ChEBI" id="CHEBI:190135"/>
    </ligand>
</feature>
<keyword evidence="16" id="KW-0560">Oxidoreductase</keyword>
<keyword evidence="3 14" id="KW-0001">2Fe-2S</keyword>
<evidence type="ECO:0000256" key="3">
    <source>
        <dbReference type="ARBA" id="ARBA00022714"/>
    </source>
</evidence>
<dbReference type="GO" id="GO:0051537">
    <property type="term" value="F:2 iron, 2 sulfur cluster binding"/>
    <property type="evidence" value="ECO:0007669"/>
    <property type="project" value="UniProtKB-KW"/>
</dbReference>
<dbReference type="GO" id="GO:0046872">
    <property type="term" value="F:metal ion binding"/>
    <property type="evidence" value="ECO:0007669"/>
    <property type="project" value="UniProtKB-KW"/>
</dbReference>
<evidence type="ECO:0000256" key="13">
    <source>
        <dbReference type="ARBA" id="ARBA00047712"/>
    </source>
</evidence>
<dbReference type="PROSITE" id="PS01099">
    <property type="entry name" value="COMPLEX1_24K"/>
    <property type="match status" value="1"/>
</dbReference>
<keyword evidence="17" id="KW-1185">Reference proteome</keyword>
<keyword evidence="8" id="KW-0520">NAD</keyword>
<comment type="catalytic activity">
    <reaction evidence="13">
        <text>a quinone + NADH + 5 H(+)(in) = a quinol + NAD(+) + 4 H(+)(out)</text>
        <dbReference type="Rhea" id="RHEA:57888"/>
        <dbReference type="ChEBI" id="CHEBI:15378"/>
        <dbReference type="ChEBI" id="CHEBI:24646"/>
        <dbReference type="ChEBI" id="CHEBI:57540"/>
        <dbReference type="ChEBI" id="CHEBI:57945"/>
        <dbReference type="ChEBI" id="CHEBI:132124"/>
    </reaction>
</comment>
<dbReference type="InterPro" id="IPR042128">
    <property type="entry name" value="NuoE_dom"/>
</dbReference>
<dbReference type="Gene3D" id="3.40.30.10">
    <property type="entry name" value="Glutaredoxin"/>
    <property type="match status" value="1"/>
</dbReference>
<accession>A0A4D6YB24</accession>
<comment type="subunit">
    <text evidence="9">Composed of 13 different subunits. Subunits NuoCD, E, F, and G constitute the peripheral sector of the complex.</text>
</comment>
<dbReference type="AlphaFoldDB" id="A0A4D6YB24"/>
<gene>
    <name evidence="16" type="primary">nuoE</name>
    <name evidence="16" type="ORF">D9V81_00585</name>
</gene>
<feature type="coiled-coil region" evidence="15">
    <location>
        <begin position="1"/>
        <end position="33"/>
    </location>
</feature>
<dbReference type="RefSeq" id="WP_158349383.1">
    <property type="nucleotide sequence ID" value="NZ_CP032996.1"/>
</dbReference>
<keyword evidence="6 14" id="KW-0408">Iron</keyword>
<dbReference type="InterPro" id="IPR036249">
    <property type="entry name" value="Thioredoxin-like_sf"/>
</dbReference>
<evidence type="ECO:0000256" key="6">
    <source>
        <dbReference type="ARBA" id="ARBA00023004"/>
    </source>
</evidence>
<dbReference type="FunFam" id="1.10.10.1590:FF:000001">
    <property type="entry name" value="NADH-quinone oxidoreductase subunit E"/>
    <property type="match status" value="1"/>
</dbReference>
<evidence type="ECO:0000256" key="14">
    <source>
        <dbReference type="PIRSR" id="PIRSR000216-1"/>
    </source>
</evidence>
<evidence type="ECO:0000256" key="4">
    <source>
        <dbReference type="ARBA" id="ARBA00022719"/>
    </source>
</evidence>
<dbReference type="GO" id="GO:0003954">
    <property type="term" value="F:NADH dehydrogenase activity"/>
    <property type="evidence" value="ECO:0007669"/>
    <property type="project" value="TreeGrafter"/>
</dbReference>
<dbReference type="InterPro" id="IPR002023">
    <property type="entry name" value="NuoE-like"/>
</dbReference>
<dbReference type="NCBIfam" id="NF005722">
    <property type="entry name" value="PRK07539.1-2"/>
    <property type="match status" value="1"/>
</dbReference>
<name>A0A4D6YB24_9GAMM</name>
<dbReference type="FunFam" id="3.40.30.10:FF:000015">
    <property type="entry name" value="NADH-quinone oxidoreductase subunit E"/>
    <property type="match status" value="1"/>
</dbReference>
<evidence type="ECO:0000256" key="9">
    <source>
        <dbReference type="ARBA" id="ARBA00026021"/>
    </source>
</evidence>
<dbReference type="InterPro" id="IPR041921">
    <property type="entry name" value="NuoE_N"/>
</dbReference>
<dbReference type="CDD" id="cd03064">
    <property type="entry name" value="TRX_Fd_NuoE"/>
    <property type="match status" value="1"/>
</dbReference>
<dbReference type="GO" id="GO:0048038">
    <property type="term" value="F:quinone binding"/>
    <property type="evidence" value="ECO:0007669"/>
    <property type="project" value="UniProtKB-KW"/>
</dbReference>
<keyword evidence="5 14" id="KW-0479">Metal-binding</keyword>
<dbReference type="SUPFAM" id="SSF52833">
    <property type="entry name" value="Thioredoxin-like"/>
    <property type="match status" value="1"/>
</dbReference>
<evidence type="ECO:0000256" key="7">
    <source>
        <dbReference type="ARBA" id="ARBA00023014"/>
    </source>
</evidence>
<dbReference type="Pfam" id="PF01257">
    <property type="entry name" value="2Fe-2S_thioredx"/>
    <property type="match status" value="1"/>
</dbReference>
<evidence type="ECO:0000256" key="5">
    <source>
        <dbReference type="ARBA" id="ARBA00022723"/>
    </source>
</evidence>
<evidence type="ECO:0000256" key="15">
    <source>
        <dbReference type="SAM" id="Coils"/>
    </source>
</evidence>
<keyword evidence="4" id="KW-0874">Quinone</keyword>
<feature type="binding site" evidence="14">
    <location>
        <position position="127"/>
    </location>
    <ligand>
        <name>[2Fe-2S] cluster</name>
        <dbReference type="ChEBI" id="CHEBI:190135"/>
    </ligand>
</feature>
<dbReference type="Gene3D" id="1.10.10.1590">
    <property type="entry name" value="NADH-quinone oxidoreductase subunit E"/>
    <property type="match status" value="1"/>
</dbReference>
<dbReference type="PIRSF" id="PIRSF000216">
    <property type="entry name" value="NADH_DH_24kDa"/>
    <property type="match status" value="1"/>
</dbReference>
<sequence>MNMMKNKLNDLELKKIEEEKKNYEDNKSISIEALKIVQSSRGWVSDELITEISKILNISESQLEEIATFYSQIYRKPVGYNIIKYCDSVVCYMMGSDNIKCKLENILKIKIGQTTNDNKFTLLPISCLGNCDKAPVIMINNKTYSNIKISYIPILLEKY</sequence>